<evidence type="ECO:0000313" key="1">
    <source>
        <dbReference type="EMBL" id="CYX71948.1"/>
    </source>
</evidence>
<sequence>MTQTPTGEKVTYSRVERAKTLPNTGEQTSLLWQYYLVLVLQVQEDANKDS</sequence>
<evidence type="ECO:0000313" key="3">
    <source>
        <dbReference type="EMBL" id="QPO26854.1"/>
    </source>
</evidence>
<accession>A0A116LID8</accession>
<dbReference type="EMBL" id="FILX01000020">
    <property type="protein sequence ID" value="CYX71948.1"/>
    <property type="molecule type" value="Genomic_DNA"/>
</dbReference>
<proteinExistence type="predicted"/>
<evidence type="ECO:0000313" key="5">
    <source>
        <dbReference type="Proteomes" id="UP000594569"/>
    </source>
</evidence>
<dbReference type="Proteomes" id="UP000594569">
    <property type="component" value="Chromosome"/>
</dbReference>
<evidence type="ECO:0000313" key="4">
    <source>
        <dbReference type="Proteomes" id="UP000074903"/>
    </source>
</evidence>
<dbReference type="EMBL" id="CP065430">
    <property type="protein sequence ID" value="QPO26854.1"/>
    <property type="molecule type" value="Genomic_DNA"/>
</dbReference>
<reference evidence="1 4" key="1">
    <citation type="submission" date="2016-02" db="EMBL/GenBank/DDBJ databases">
        <authorList>
            <consortium name="Pathogen Informatics"/>
        </authorList>
    </citation>
    <scope>NUCLEOTIDE SEQUENCE [LARGE SCALE GENOMIC DNA]</scope>
    <source>
        <strain evidence="1 4">SS993</strain>
    </source>
</reference>
<gene>
    <name evidence="1" type="ORF">ERS132531_01216</name>
    <name evidence="2" type="ORF">ERS132531_01695</name>
    <name evidence="3" type="ORF">I5V48_01520</name>
</gene>
<dbReference type="EMBL" id="FILX01000038">
    <property type="protein sequence ID" value="CYX94186.1"/>
    <property type="molecule type" value="Genomic_DNA"/>
</dbReference>
<reference evidence="3 5" key="2">
    <citation type="submission" date="2020-12" db="EMBL/GenBank/DDBJ databases">
        <title>Nonconservative transfer and diversity of a new family of integrative and conjugative elements associated with antibiotic resistance in zoonotic pathogen Streptococcus suis.</title>
        <authorList>
            <person name="Huang J."/>
        </authorList>
    </citation>
    <scope>NUCLEOTIDE SEQUENCE [LARGE SCALE GENOMIC DNA]</scope>
    <source>
        <strain evidence="3 5">YZDH1</strain>
    </source>
</reference>
<dbReference type="AlphaFoldDB" id="A0A116LID8"/>
<organism evidence="1 4">
    <name type="scientific">Streptococcus suis</name>
    <dbReference type="NCBI Taxonomy" id="1307"/>
    <lineage>
        <taxon>Bacteria</taxon>
        <taxon>Bacillati</taxon>
        <taxon>Bacillota</taxon>
        <taxon>Bacilli</taxon>
        <taxon>Lactobacillales</taxon>
        <taxon>Streptococcaceae</taxon>
        <taxon>Streptococcus</taxon>
    </lineage>
</organism>
<name>A0A116LID8_STRSU</name>
<protein>
    <submittedName>
        <fullName evidence="1">LPXTG cell wall surface protein</fullName>
    </submittedName>
</protein>
<evidence type="ECO:0000313" key="2">
    <source>
        <dbReference type="EMBL" id="CYX94186.1"/>
    </source>
</evidence>
<dbReference type="RefSeq" id="WP_153595848.1">
    <property type="nucleotide sequence ID" value="NZ_CEDT01000229.1"/>
</dbReference>
<dbReference type="Proteomes" id="UP000074903">
    <property type="component" value="Unassembled WGS sequence"/>
</dbReference>